<dbReference type="GO" id="GO:0000781">
    <property type="term" value="C:chromosome, telomeric region"/>
    <property type="evidence" value="ECO:0007669"/>
    <property type="project" value="TreeGrafter"/>
</dbReference>
<feature type="region of interest" description="Disordered" evidence="4">
    <location>
        <begin position="14"/>
        <end position="56"/>
    </location>
</feature>
<dbReference type="SUPFAM" id="SSF46785">
    <property type="entry name" value="Winged helix' DNA-binding domain"/>
    <property type="match status" value="1"/>
</dbReference>
<dbReference type="Gene3D" id="2.40.50.140">
    <property type="entry name" value="Nucleic acid-binding proteins"/>
    <property type="match status" value="1"/>
</dbReference>
<feature type="compositionally biased region" description="Gly residues" evidence="4">
    <location>
        <begin position="20"/>
        <end position="49"/>
    </location>
</feature>
<dbReference type="EMBL" id="JAAPAO010000380">
    <property type="protein sequence ID" value="KAF4661372.1"/>
    <property type="molecule type" value="Genomic_DNA"/>
</dbReference>
<evidence type="ECO:0000256" key="2">
    <source>
        <dbReference type="ARBA" id="ARBA00023125"/>
    </source>
</evidence>
<dbReference type="Gene3D" id="1.10.10.10">
    <property type="entry name" value="Winged helix-like DNA-binding domain superfamily/Winged helix DNA-binding domain"/>
    <property type="match status" value="1"/>
</dbReference>
<dbReference type="GO" id="GO:0000724">
    <property type="term" value="P:double-strand break repair via homologous recombination"/>
    <property type="evidence" value="ECO:0007669"/>
    <property type="project" value="TreeGrafter"/>
</dbReference>
<evidence type="ECO:0000313" key="5">
    <source>
        <dbReference type="EMBL" id="KAF4661372.1"/>
    </source>
</evidence>
<proteinExistence type="predicted"/>
<accession>A0A7J6LPY4</accession>
<dbReference type="GO" id="GO:0003697">
    <property type="term" value="F:single-stranded DNA binding"/>
    <property type="evidence" value="ECO:0007669"/>
    <property type="project" value="TreeGrafter"/>
</dbReference>
<dbReference type="Proteomes" id="UP000591131">
    <property type="component" value="Unassembled WGS sequence"/>
</dbReference>
<sequence length="309" mass="32679">MSFGGFGGFGGFGSDTPSGGLSGTPGFGTQSGGRQSMGGGRMSFGGGAETGDRKARRRPLIPINVKVFTDAIKEHSGGEDIEVFGTAPRAVEIVGNAREVEHDGLAIQWTLDDFTGSLRCKMYLEESDTEGRNKADEILKNGKFAVHGQSYVRVIGAIRGGSNPYLSAQRVLPVENLNEIPCHIAAIAHAYIMNSADVAPSSADGKRLSFGGISQPTMETASTNPPSSMASPANENEASVGNTETERRDKLLEFIKAGSDTTDFGYSVADMTAKFQGVMGTAEIRKLLGEFSDDGLVYDAGDEDHYKCV</sequence>
<protein>
    <submittedName>
        <fullName evidence="5">Replication factor A protein 2</fullName>
    </submittedName>
</protein>
<feature type="region of interest" description="Disordered" evidence="4">
    <location>
        <begin position="211"/>
        <end position="245"/>
    </location>
</feature>
<dbReference type="GO" id="GO:0006289">
    <property type="term" value="P:nucleotide-excision repair"/>
    <property type="evidence" value="ECO:0007669"/>
    <property type="project" value="TreeGrafter"/>
</dbReference>
<keyword evidence="3" id="KW-0539">Nucleus</keyword>
<dbReference type="InterPro" id="IPR012340">
    <property type="entry name" value="NA-bd_OB-fold"/>
</dbReference>
<name>A0A7J6LPY4_PERCH</name>
<dbReference type="InterPro" id="IPR036388">
    <property type="entry name" value="WH-like_DNA-bd_sf"/>
</dbReference>
<dbReference type="PANTHER" id="PTHR13989">
    <property type="entry name" value="REPLICATION PROTEIN A-RELATED"/>
    <property type="match status" value="1"/>
</dbReference>
<comment type="caution">
    <text evidence="5">The sequence shown here is derived from an EMBL/GenBank/DDBJ whole genome shotgun (WGS) entry which is preliminary data.</text>
</comment>
<dbReference type="SUPFAM" id="SSF50249">
    <property type="entry name" value="Nucleic acid-binding proteins"/>
    <property type="match status" value="1"/>
</dbReference>
<evidence type="ECO:0000256" key="3">
    <source>
        <dbReference type="ARBA" id="ARBA00023242"/>
    </source>
</evidence>
<gene>
    <name evidence="5" type="primary">RFA2_2</name>
    <name evidence="5" type="ORF">FOL47_006733</name>
</gene>
<dbReference type="AlphaFoldDB" id="A0A7J6LPY4"/>
<reference evidence="5 6" key="1">
    <citation type="submission" date="2020-04" db="EMBL/GenBank/DDBJ databases">
        <title>Perkinsus chesapeaki whole genome sequence.</title>
        <authorList>
            <person name="Bogema D.R."/>
        </authorList>
    </citation>
    <scope>NUCLEOTIDE SEQUENCE [LARGE SCALE GENOMIC DNA]</scope>
    <source>
        <strain evidence="5">ATCC PRA-425</strain>
    </source>
</reference>
<keyword evidence="6" id="KW-1185">Reference proteome</keyword>
<dbReference type="InterPro" id="IPR040260">
    <property type="entry name" value="RFA2-like"/>
</dbReference>
<dbReference type="GO" id="GO:0006260">
    <property type="term" value="P:DNA replication"/>
    <property type="evidence" value="ECO:0007669"/>
    <property type="project" value="TreeGrafter"/>
</dbReference>
<dbReference type="GO" id="GO:0005662">
    <property type="term" value="C:DNA replication factor A complex"/>
    <property type="evidence" value="ECO:0007669"/>
    <property type="project" value="TreeGrafter"/>
</dbReference>
<dbReference type="OrthoDB" id="25571at2759"/>
<keyword evidence="2" id="KW-0238">DNA-binding</keyword>
<evidence type="ECO:0000256" key="1">
    <source>
        <dbReference type="ARBA" id="ARBA00004123"/>
    </source>
</evidence>
<dbReference type="PANTHER" id="PTHR13989:SF16">
    <property type="entry name" value="REPLICATION PROTEIN A2"/>
    <property type="match status" value="1"/>
</dbReference>
<comment type="subcellular location">
    <subcellularLocation>
        <location evidence="1">Nucleus</location>
    </subcellularLocation>
</comment>
<evidence type="ECO:0000256" key="4">
    <source>
        <dbReference type="SAM" id="MobiDB-lite"/>
    </source>
</evidence>
<evidence type="ECO:0000313" key="6">
    <source>
        <dbReference type="Proteomes" id="UP000591131"/>
    </source>
</evidence>
<feature type="compositionally biased region" description="Polar residues" evidence="4">
    <location>
        <begin position="212"/>
        <end position="243"/>
    </location>
</feature>
<dbReference type="GO" id="GO:0035861">
    <property type="term" value="C:site of double-strand break"/>
    <property type="evidence" value="ECO:0007669"/>
    <property type="project" value="TreeGrafter"/>
</dbReference>
<organism evidence="5 6">
    <name type="scientific">Perkinsus chesapeaki</name>
    <name type="common">Clam parasite</name>
    <name type="synonym">Perkinsus andrewsi</name>
    <dbReference type="NCBI Taxonomy" id="330153"/>
    <lineage>
        <taxon>Eukaryota</taxon>
        <taxon>Sar</taxon>
        <taxon>Alveolata</taxon>
        <taxon>Perkinsozoa</taxon>
        <taxon>Perkinsea</taxon>
        <taxon>Perkinsida</taxon>
        <taxon>Perkinsidae</taxon>
        <taxon>Perkinsus</taxon>
    </lineage>
</organism>
<dbReference type="InterPro" id="IPR036390">
    <property type="entry name" value="WH_DNA-bd_sf"/>
</dbReference>